<feature type="binding site" evidence="8">
    <location>
        <position position="307"/>
    </location>
    <ligand>
        <name>a divalent metal cation</name>
        <dbReference type="ChEBI" id="CHEBI:60240"/>
        <label>2</label>
        <note>catalytic</note>
    </ligand>
</feature>
<dbReference type="EMBL" id="HG001735">
    <property type="protein sequence ID" value="CDF35552.1"/>
    <property type="molecule type" value="Genomic_DNA"/>
</dbReference>
<accession>R7QAM2</accession>
<dbReference type="InterPro" id="IPR050247">
    <property type="entry name" value="Met_Aminopeptidase_Type2"/>
</dbReference>
<protein>
    <recommendedName>
        <fullName evidence="8">Methionine aminopeptidase 2</fullName>
        <shortName evidence="8">MAP 2</shortName>
        <shortName evidence="8">MetAP 2</shortName>
        <ecNumber evidence="8">3.4.11.18</ecNumber>
    </recommendedName>
    <alternativeName>
        <fullName evidence="8">Peptidase M</fullName>
    </alternativeName>
</protein>
<dbReference type="GO" id="GO:0005737">
    <property type="term" value="C:cytoplasm"/>
    <property type="evidence" value="ECO:0007669"/>
    <property type="project" value="UniProtKB-SubCell"/>
</dbReference>
<dbReference type="InterPro" id="IPR000994">
    <property type="entry name" value="Pept_M24"/>
</dbReference>
<dbReference type="PANTHER" id="PTHR45777">
    <property type="entry name" value="METHIONINE AMINOPEPTIDASE 2"/>
    <property type="match status" value="1"/>
</dbReference>
<dbReference type="EC" id="3.4.11.18" evidence="8"/>
<feature type="binding site" evidence="8">
    <location>
        <position position="315"/>
    </location>
    <ligand>
        <name>substrate</name>
    </ligand>
</feature>
<gene>
    <name evidence="12" type="ORF">CHC_T00008747001</name>
</gene>
<dbReference type="HAMAP" id="MF_03175">
    <property type="entry name" value="MetAP_2_euk"/>
    <property type="match status" value="1"/>
</dbReference>
<dbReference type="OMA" id="PFAKRWL"/>
<feature type="binding site" evidence="8">
    <location>
        <position position="435"/>
    </location>
    <ligand>
        <name>a divalent metal cation</name>
        <dbReference type="ChEBI" id="CHEBI:60240"/>
        <label>1</label>
    </ligand>
</feature>
<dbReference type="PROSITE" id="PS01202">
    <property type="entry name" value="MAP_2"/>
    <property type="match status" value="1"/>
</dbReference>
<dbReference type="GeneID" id="17323088"/>
<dbReference type="PRINTS" id="PR00599">
    <property type="entry name" value="MAPEPTIDASE"/>
</dbReference>
<dbReference type="STRING" id="2769.R7QAM2"/>
<evidence type="ECO:0000256" key="5">
    <source>
        <dbReference type="ARBA" id="ARBA00022670"/>
    </source>
</evidence>
<dbReference type="AlphaFoldDB" id="R7QAM2"/>
<dbReference type="InterPro" id="IPR036390">
    <property type="entry name" value="WH_DNA-bd_sf"/>
</dbReference>
<evidence type="ECO:0000256" key="4">
    <source>
        <dbReference type="ARBA" id="ARBA00022438"/>
    </source>
</evidence>
<dbReference type="Gene3D" id="3.90.230.10">
    <property type="entry name" value="Creatinase/methionine aminopeptidase superfamily"/>
    <property type="match status" value="1"/>
</dbReference>
<dbReference type="InterPro" id="IPR018349">
    <property type="entry name" value="Pept_M24A_MAP2_BS"/>
</dbReference>
<keyword evidence="7 8" id="KW-0378">Hydrolase</keyword>
<comment type="cofactor">
    <cofactor evidence="2">
        <name>Mn(2+)</name>
        <dbReference type="ChEBI" id="CHEBI:29035"/>
    </cofactor>
</comment>
<feature type="binding site" evidence="8">
    <location>
        <position position="435"/>
    </location>
    <ligand>
        <name>a divalent metal cation</name>
        <dbReference type="ChEBI" id="CHEBI:60240"/>
        <label>2</label>
        <note>catalytic</note>
    </ligand>
</feature>
<dbReference type="InterPro" id="IPR001714">
    <property type="entry name" value="Pept_M24_MAP"/>
</dbReference>
<feature type="region of interest" description="Disordered" evidence="10">
    <location>
        <begin position="29"/>
        <end position="103"/>
    </location>
</feature>
<feature type="binding site" evidence="8">
    <location>
        <position position="238"/>
    </location>
    <ligand>
        <name>a divalent metal cation</name>
        <dbReference type="ChEBI" id="CHEBI:60240"/>
        <label>1</label>
    </ligand>
</feature>
<evidence type="ECO:0000256" key="9">
    <source>
        <dbReference type="RuleBase" id="RU003653"/>
    </source>
</evidence>
<evidence type="ECO:0000256" key="1">
    <source>
        <dbReference type="ARBA" id="ARBA00000294"/>
    </source>
</evidence>
<dbReference type="Proteomes" id="UP000012073">
    <property type="component" value="Unassembled WGS sequence"/>
</dbReference>
<dbReference type="InterPro" id="IPR036005">
    <property type="entry name" value="Creatinase/aminopeptidase-like"/>
</dbReference>
<keyword evidence="8" id="KW-0963">Cytoplasm</keyword>
<dbReference type="GO" id="GO:0004239">
    <property type="term" value="F:initiator methionyl aminopeptidase activity"/>
    <property type="evidence" value="ECO:0007669"/>
    <property type="project" value="UniProtKB-UniRule"/>
</dbReference>
<dbReference type="PhylomeDB" id="R7QAM2"/>
<comment type="cofactor">
    <cofactor evidence="8">
        <name>Co(2+)</name>
        <dbReference type="ChEBI" id="CHEBI:48828"/>
    </cofactor>
    <cofactor evidence="8">
        <name>Zn(2+)</name>
        <dbReference type="ChEBI" id="CHEBI:29105"/>
    </cofactor>
    <cofactor evidence="8">
        <name>Mn(2+)</name>
        <dbReference type="ChEBI" id="CHEBI:29035"/>
    </cofactor>
    <cofactor evidence="8">
        <name>Fe(2+)</name>
        <dbReference type="ChEBI" id="CHEBI:29033"/>
    </cofactor>
    <text evidence="8">Binds 2 divalent metal cations per subunit. Has a high-affinity and a low affinity metal-binding site. The true nature of the physiological cofactor is under debate. The enzyme is active with cobalt, zinc, manganese or divalent iron ions. Most likely, methionine aminopeptidases function as mononuclear Fe(2+)-metalloproteases under physiological conditions, and the catalytically relevant metal-binding site has been assigned to the histidine-containing high-affinity site.</text>
</comment>
<evidence type="ECO:0000256" key="6">
    <source>
        <dbReference type="ARBA" id="ARBA00022723"/>
    </source>
</evidence>
<evidence type="ECO:0000256" key="7">
    <source>
        <dbReference type="ARBA" id="ARBA00022801"/>
    </source>
</evidence>
<feature type="domain" description="Peptidase M24" evidence="11">
    <location>
        <begin position="142"/>
        <end position="354"/>
    </location>
</feature>
<organism evidence="12 13">
    <name type="scientific">Chondrus crispus</name>
    <name type="common">Carrageen Irish moss</name>
    <name type="synonym">Polymorpha crispa</name>
    <dbReference type="NCBI Taxonomy" id="2769"/>
    <lineage>
        <taxon>Eukaryota</taxon>
        <taxon>Rhodophyta</taxon>
        <taxon>Florideophyceae</taxon>
        <taxon>Rhodymeniophycidae</taxon>
        <taxon>Gigartinales</taxon>
        <taxon>Gigartinaceae</taxon>
        <taxon>Chondrus</taxon>
    </lineage>
</organism>
<comment type="catalytic activity">
    <reaction evidence="1 8 9">
        <text>Release of N-terminal amino acids, preferentially methionine, from peptides and arylamides.</text>
        <dbReference type="EC" id="3.4.11.18"/>
    </reaction>
</comment>
<keyword evidence="6 8" id="KW-0479">Metal-binding</keyword>
<evidence type="ECO:0000256" key="2">
    <source>
        <dbReference type="ARBA" id="ARBA00001936"/>
    </source>
</evidence>
<comment type="cofactor">
    <cofactor evidence="3">
        <name>Fe(2+)</name>
        <dbReference type="ChEBI" id="CHEBI:29033"/>
    </cofactor>
</comment>
<feature type="compositionally biased region" description="Polar residues" evidence="10">
    <location>
        <begin position="89"/>
        <end position="103"/>
    </location>
</feature>
<proteinExistence type="inferred from homology"/>
<evidence type="ECO:0000256" key="8">
    <source>
        <dbReference type="HAMAP-Rule" id="MF_03175"/>
    </source>
</evidence>
<dbReference type="SUPFAM" id="SSF55920">
    <property type="entry name" value="Creatinase/aminopeptidase"/>
    <property type="match status" value="1"/>
</dbReference>
<dbReference type="InterPro" id="IPR036388">
    <property type="entry name" value="WH-like_DNA-bd_sf"/>
</dbReference>
<reference evidence="13" key="1">
    <citation type="journal article" date="2013" name="Proc. Natl. Acad. Sci. U.S.A.">
        <title>Genome structure and metabolic features in the red seaweed Chondrus crispus shed light on evolution of the Archaeplastida.</title>
        <authorList>
            <person name="Collen J."/>
            <person name="Porcel B."/>
            <person name="Carre W."/>
            <person name="Ball S.G."/>
            <person name="Chaparro C."/>
            <person name="Tonon T."/>
            <person name="Barbeyron T."/>
            <person name="Michel G."/>
            <person name="Noel B."/>
            <person name="Valentin K."/>
            <person name="Elias M."/>
            <person name="Artiguenave F."/>
            <person name="Arun A."/>
            <person name="Aury J.M."/>
            <person name="Barbosa-Neto J.F."/>
            <person name="Bothwell J.H."/>
            <person name="Bouget F.Y."/>
            <person name="Brillet L."/>
            <person name="Cabello-Hurtado F."/>
            <person name="Capella-Gutierrez S."/>
            <person name="Charrier B."/>
            <person name="Cladiere L."/>
            <person name="Cock J.M."/>
            <person name="Coelho S.M."/>
            <person name="Colleoni C."/>
            <person name="Czjzek M."/>
            <person name="Da Silva C."/>
            <person name="Delage L."/>
            <person name="Denoeud F."/>
            <person name="Deschamps P."/>
            <person name="Dittami S.M."/>
            <person name="Gabaldon T."/>
            <person name="Gachon C.M."/>
            <person name="Groisillier A."/>
            <person name="Herve C."/>
            <person name="Jabbari K."/>
            <person name="Katinka M."/>
            <person name="Kloareg B."/>
            <person name="Kowalczyk N."/>
            <person name="Labadie K."/>
            <person name="Leblanc C."/>
            <person name="Lopez P.J."/>
            <person name="McLachlan D.H."/>
            <person name="Meslet-Cladiere L."/>
            <person name="Moustafa A."/>
            <person name="Nehr Z."/>
            <person name="Nyvall Collen P."/>
            <person name="Panaud O."/>
            <person name="Partensky F."/>
            <person name="Poulain J."/>
            <person name="Rensing S.A."/>
            <person name="Rousvoal S."/>
            <person name="Samson G."/>
            <person name="Symeonidi A."/>
            <person name="Weissenbach J."/>
            <person name="Zambounis A."/>
            <person name="Wincker P."/>
            <person name="Boyen C."/>
        </authorList>
    </citation>
    <scope>NUCLEOTIDE SEQUENCE [LARGE SCALE GENOMIC DNA]</scope>
    <source>
        <strain evidence="13">cv. Stackhouse</strain>
    </source>
</reference>
<feature type="binding site" evidence="8">
    <location>
        <position position="238"/>
    </location>
    <ligand>
        <name>a divalent metal cation</name>
        <dbReference type="ChEBI" id="CHEBI:60240"/>
        <label>2</label>
        <note>catalytic</note>
    </ligand>
</feature>
<dbReference type="RefSeq" id="XP_005715371.1">
    <property type="nucleotide sequence ID" value="XM_005715314.1"/>
</dbReference>
<dbReference type="InterPro" id="IPR002468">
    <property type="entry name" value="Pept_M24A_MAP2"/>
</dbReference>
<dbReference type="GO" id="GO:0046872">
    <property type="term" value="F:metal ion binding"/>
    <property type="evidence" value="ECO:0007669"/>
    <property type="project" value="UniProtKB-UniRule"/>
</dbReference>
<keyword evidence="4 8" id="KW-0031">Aminopeptidase</keyword>
<keyword evidence="13" id="KW-1185">Reference proteome</keyword>
<name>R7QAM2_CHOCR</name>
<dbReference type="OrthoDB" id="7848262at2759"/>
<dbReference type="GO" id="GO:0070006">
    <property type="term" value="F:metalloaminopeptidase activity"/>
    <property type="evidence" value="ECO:0007669"/>
    <property type="project" value="UniProtKB-UniRule"/>
</dbReference>
<evidence type="ECO:0000256" key="3">
    <source>
        <dbReference type="ARBA" id="ARBA00001954"/>
    </source>
</evidence>
<keyword evidence="5 8" id="KW-0645">Protease</keyword>
<dbReference type="Pfam" id="PF00557">
    <property type="entry name" value="Peptidase_M24"/>
    <property type="match status" value="1"/>
</dbReference>
<dbReference type="SUPFAM" id="SSF46785">
    <property type="entry name" value="Winged helix' DNA-binding domain"/>
    <property type="match status" value="1"/>
</dbReference>
<evidence type="ECO:0000256" key="10">
    <source>
        <dbReference type="SAM" id="MobiDB-lite"/>
    </source>
</evidence>
<dbReference type="Gene3D" id="1.10.10.10">
    <property type="entry name" value="Winged helix-like DNA-binding domain superfamily/Winged helix DNA-binding domain"/>
    <property type="match status" value="1"/>
</dbReference>
<dbReference type="Gramene" id="CDF35552">
    <property type="protein sequence ID" value="CDF35552"/>
    <property type="gene ID" value="CHC_T00008747001"/>
</dbReference>
<feature type="binding site" evidence="8">
    <location>
        <position position="207"/>
    </location>
    <ligand>
        <name>substrate</name>
    </ligand>
</feature>
<dbReference type="PANTHER" id="PTHR45777:SF2">
    <property type="entry name" value="METHIONINE AMINOPEPTIDASE 2"/>
    <property type="match status" value="1"/>
</dbReference>
<dbReference type="NCBIfam" id="TIGR00501">
    <property type="entry name" value="met_pdase_II"/>
    <property type="match status" value="1"/>
</dbReference>
<comment type="similarity">
    <text evidence="8">Belongs to the peptidase M24A family. Methionine aminopeptidase eukaryotic type 2 subfamily.</text>
</comment>
<feature type="binding site" evidence="8">
    <location>
        <position position="340"/>
    </location>
    <ligand>
        <name>a divalent metal cation</name>
        <dbReference type="ChEBI" id="CHEBI:60240"/>
        <label>2</label>
        <note>catalytic</note>
    </ligand>
</feature>
<dbReference type="KEGG" id="ccp:CHC_T00008747001"/>
<dbReference type="GO" id="GO:0006508">
    <property type="term" value="P:proteolysis"/>
    <property type="evidence" value="ECO:0007669"/>
    <property type="project" value="UniProtKB-KW"/>
</dbReference>
<dbReference type="CDD" id="cd01088">
    <property type="entry name" value="MetAP2"/>
    <property type="match status" value="1"/>
</dbReference>
<comment type="function">
    <text evidence="8 9">Cotranslationally removes the N-terminal methionine from nascent proteins. The N-terminal methionine is often cleaved when the second residue in the primary sequence is small and uncharged (Met-Ala-, Cys, Gly, Pro, Ser, Thr, or Val).</text>
</comment>
<feature type="binding site" evidence="8">
    <location>
        <position position="227"/>
    </location>
    <ligand>
        <name>a divalent metal cation</name>
        <dbReference type="ChEBI" id="CHEBI:60240"/>
        <label>1</label>
    </ligand>
</feature>
<evidence type="ECO:0000259" key="11">
    <source>
        <dbReference type="Pfam" id="PF00557"/>
    </source>
</evidence>
<evidence type="ECO:0000313" key="12">
    <source>
        <dbReference type="EMBL" id="CDF35552.1"/>
    </source>
</evidence>
<evidence type="ECO:0000313" key="13">
    <source>
        <dbReference type="Proteomes" id="UP000012073"/>
    </source>
</evidence>
<comment type="subcellular location">
    <subcellularLocation>
        <location evidence="8">Cytoplasm</location>
    </subcellularLocation>
</comment>
<sequence>MGDTAVESPVTVEDLVKVSLDTSQAKVHAVSGASPISEQINGAADTDENQAVLGEAKKKKKRKKKKKKKTASPETENENEAPLQAAAPSDQTDPPTIPVSSFFPQKKFPVGELQDYVDANSYRTSSAEMRDRERIEEDLYESVREAAEVHRQVRAYMKDYIKPGVKLIDMCERLENASRALIGAKDGDLSRGVAFPTGCSLNHIAAHYTPNKGDKTVLGYDDVMKVDFGTHINGRIIDCAWTVHFNEKFDPLVEAVREATNEGIKTTGIDVRLCDVGAAVQEVMESHEVELDGKVYPVKAIRNLHGHSIAPYQIHAGKSVPIVRGGGQVKMEEGEFYAIETFGSTGKGFVIEDMECSHYMKDFDARRVNLRSAKARSLLSTIDKNFGTLAFCRRYLDRLGEEKYLMGLKALVDNGIVNPYPPLCDQKGSYTAQFEHTLVLKPTRKEVLSRGEDY</sequence>
<feature type="compositionally biased region" description="Basic residues" evidence="10">
    <location>
        <begin position="57"/>
        <end position="70"/>
    </location>
</feature>